<evidence type="ECO:0000313" key="4">
    <source>
        <dbReference type="Proteomes" id="UP001273166"/>
    </source>
</evidence>
<dbReference type="RefSeq" id="XP_062722362.1">
    <property type="nucleotide sequence ID" value="XM_062868988.1"/>
</dbReference>
<keyword evidence="4" id="KW-1185">Reference proteome</keyword>
<gene>
    <name evidence="3" type="ORF">B0T15DRAFT_527618</name>
</gene>
<protein>
    <recommendedName>
        <fullName evidence="5">Secreted protein</fullName>
    </recommendedName>
</protein>
<reference evidence="3" key="2">
    <citation type="submission" date="2023-06" db="EMBL/GenBank/DDBJ databases">
        <authorList>
            <consortium name="Lawrence Berkeley National Laboratory"/>
            <person name="Mondo S.J."/>
            <person name="Hensen N."/>
            <person name="Bonometti L."/>
            <person name="Westerberg I."/>
            <person name="Brannstrom I.O."/>
            <person name="Guillou S."/>
            <person name="Cros-Aarteil S."/>
            <person name="Calhoun S."/>
            <person name="Haridas S."/>
            <person name="Kuo A."/>
            <person name="Pangilinan J."/>
            <person name="Riley R."/>
            <person name="Labutti K."/>
            <person name="Andreopoulos B."/>
            <person name="Lipzen A."/>
            <person name="Chen C."/>
            <person name="Yanf M."/>
            <person name="Daum C."/>
            <person name="Ng V."/>
            <person name="Clum A."/>
            <person name="Steindorff A."/>
            <person name="Ohm R."/>
            <person name="Martin F."/>
            <person name="Silar P."/>
            <person name="Natvig D."/>
            <person name="Lalanne C."/>
            <person name="Gautier V."/>
            <person name="Ament-Velasquez S.L."/>
            <person name="Kruys A."/>
            <person name="Hutchinson M.I."/>
            <person name="Powell A.J."/>
            <person name="Barry K."/>
            <person name="Miller A.N."/>
            <person name="Grigoriev I.V."/>
            <person name="Debuchy R."/>
            <person name="Gladieux P."/>
            <person name="Thoren M.H."/>
            <person name="Johannesson H."/>
        </authorList>
    </citation>
    <scope>NUCLEOTIDE SEQUENCE</scope>
    <source>
        <strain evidence="3">CBS 333.67</strain>
    </source>
</reference>
<accession>A0AAJ0GV10</accession>
<dbReference type="AlphaFoldDB" id="A0AAJ0GV10"/>
<evidence type="ECO:0008006" key="5">
    <source>
        <dbReference type="Google" id="ProtNLM"/>
    </source>
</evidence>
<dbReference type="Proteomes" id="UP001273166">
    <property type="component" value="Unassembled WGS sequence"/>
</dbReference>
<evidence type="ECO:0000256" key="2">
    <source>
        <dbReference type="SAM" id="SignalP"/>
    </source>
</evidence>
<evidence type="ECO:0000313" key="3">
    <source>
        <dbReference type="EMBL" id="KAK3306582.1"/>
    </source>
</evidence>
<proteinExistence type="predicted"/>
<evidence type="ECO:0000256" key="1">
    <source>
        <dbReference type="SAM" id="MobiDB-lite"/>
    </source>
</evidence>
<organism evidence="3 4">
    <name type="scientific">Chaetomium strumarium</name>
    <dbReference type="NCBI Taxonomy" id="1170767"/>
    <lineage>
        <taxon>Eukaryota</taxon>
        <taxon>Fungi</taxon>
        <taxon>Dikarya</taxon>
        <taxon>Ascomycota</taxon>
        <taxon>Pezizomycotina</taxon>
        <taxon>Sordariomycetes</taxon>
        <taxon>Sordariomycetidae</taxon>
        <taxon>Sordariales</taxon>
        <taxon>Chaetomiaceae</taxon>
        <taxon>Chaetomium</taxon>
    </lineage>
</organism>
<feature type="signal peptide" evidence="2">
    <location>
        <begin position="1"/>
        <end position="20"/>
    </location>
</feature>
<keyword evidence="2" id="KW-0732">Signal</keyword>
<reference evidence="3" key="1">
    <citation type="journal article" date="2023" name="Mol. Phylogenet. Evol.">
        <title>Genome-scale phylogeny and comparative genomics of the fungal order Sordariales.</title>
        <authorList>
            <person name="Hensen N."/>
            <person name="Bonometti L."/>
            <person name="Westerberg I."/>
            <person name="Brannstrom I.O."/>
            <person name="Guillou S."/>
            <person name="Cros-Aarteil S."/>
            <person name="Calhoun S."/>
            <person name="Haridas S."/>
            <person name="Kuo A."/>
            <person name="Mondo S."/>
            <person name="Pangilinan J."/>
            <person name="Riley R."/>
            <person name="LaButti K."/>
            <person name="Andreopoulos B."/>
            <person name="Lipzen A."/>
            <person name="Chen C."/>
            <person name="Yan M."/>
            <person name="Daum C."/>
            <person name="Ng V."/>
            <person name="Clum A."/>
            <person name="Steindorff A."/>
            <person name="Ohm R.A."/>
            <person name="Martin F."/>
            <person name="Silar P."/>
            <person name="Natvig D.O."/>
            <person name="Lalanne C."/>
            <person name="Gautier V."/>
            <person name="Ament-Velasquez S.L."/>
            <person name="Kruys A."/>
            <person name="Hutchinson M.I."/>
            <person name="Powell A.J."/>
            <person name="Barry K."/>
            <person name="Miller A.N."/>
            <person name="Grigoriev I.V."/>
            <person name="Debuchy R."/>
            <person name="Gladieux P."/>
            <person name="Hiltunen Thoren M."/>
            <person name="Johannesson H."/>
        </authorList>
    </citation>
    <scope>NUCLEOTIDE SEQUENCE</scope>
    <source>
        <strain evidence="3">CBS 333.67</strain>
    </source>
</reference>
<sequence length="235" mass="25044">MRRFSLPLVVVALLDGNREAAVLLPVLCALRGSTPVAFGPCVSSDIALFRPCLRSAGLPGGDVGVGPLSCSPTAFSPVGRAVPPRSGRLLGRSLERKLVTLVTDLERLLRLAASEAEGEAWAPSSWQIRELVMLPDVVVGVVVRRDDGELVPGRPPRIGIEAMAAVLSLAKHLILVRVMNRFPPGTDARRAFPTLGRGRTVKQSKLVSPSHPFHGNGEGSCPGQASTNKCRHRAY</sequence>
<name>A0AAJ0GV10_9PEZI</name>
<dbReference type="EMBL" id="JAUDZG010000003">
    <property type="protein sequence ID" value="KAK3306582.1"/>
    <property type="molecule type" value="Genomic_DNA"/>
</dbReference>
<dbReference type="GeneID" id="87887817"/>
<feature type="chain" id="PRO_5042485756" description="Secreted protein" evidence="2">
    <location>
        <begin position="21"/>
        <end position="235"/>
    </location>
</feature>
<comment type="caution">
    <text evidence="3">The sequence shown here is derived from an EMBL/GenBank/DDBJ whole genome shotgun (WGS) entry which is preliminary data.</text>
</comment>
<feature type="region of interest" description="Disordered" evidence="1">
    <location>
        <begin position="203"/>
        <end position="235"/>
    </location>
</feature>